<dbReference type="EMBL" id="BMAO01028590">
    <property type="protein sequence ID" value="GFR25915.1"/>
    <property type="molecule type" value="Genomic_DNA"/>
</dbReference>
<dbReference type="Proteomes" id="UP000887116">
    <property type="component" value="Unassembled WGS sequence"/>
</dbReference>
<keyword evidence="2" id="KW-1185">Reference proteome</keyword>
<comment type="caution">
    <text evidence="1">The sequence shown here is derived from an EMBL/GenBank/DDBJ whole genome shotgun (WGS) entry which is preliminary data.</text>
</comment>
<dbReference type="AlphaFoldDB" id="A0A8X6LXT6"/>
<evidence type="ECO:0000313" key="2">
    <source>
        <dbReference type="Proteomes" id="UP000887116"/>
    </source>
</evidence>
<proteinExistence type="predicted"/>
<evidence type="ECO:0000313" key="1">
    <source>
        <dbReference type="EMBL" id="GFR25915.1"/>
    </source>
</evidence>
<gene>
    <name evidence="1" type="ORF">TNCT_385621</name>
</gene>
<organism evidence="1 2">
    <name type="scientific">Trichonephila clavata</name>
    <name type="common">Joro spider</name>
    <name type="synonym">Nephila clavata</name>
    <dbReference type="NCBI Taxonomy" id="2740835"/>
    <lineage>
        <taxon>Eukaryota</taxon>
        <taxon>Metazoa</taxon>
        <taxon>Ecdysozoa</taxon>
        <taxon>Arthropoda</taxon>
        <taxon>Chelicerata</taxon>
        <taxon>Arachnida</taxon>
        <taxon>Araneae</taxon>
        <taxon>Araneomorphae</taxon>
        <taxon>Entelegynae</taxon>
        <taxon>Araneoidea</taxon>
        <taxon>Nephilidae</taxon>
        <taxon>Trichonephila</taxon>
    </lineage>
</organism>
<reference evidence="1" key="1">
    <citation type="submission" date="2020-07" db="EMBL/GenBank/DDBJ databases">
        <title>Multicomponent nature underlies the extraordinary mechanical properties of spider dragline silk.</title>
        <authorList>
            <person name="Kono N."/>
            <person name="Nakamura H."/>
            <person name="Mori M."/>
            <person name="Yoshida Y."/>
            <person name="Ohtoshi R."/>
            <person name="Malay A.D."/>
            <person name="Moran D.A.P."/>
            <person name="Tomita M."/>
            <person name="Numata K."/>
            <person name="Arakawa K."/>
        </authorList>
    </citation>
    <scope>NUCLEOTIDE SEQUENCE</scope>
</reference>
<protein>
    <submittedName>
        <fullName evidence="1">Uncharacterized protein</fullName>
    </submittedName>
</protein>
<sequence length="90" mass="10310">MWNPGLGKIKTGYEFKIITTRFPQGLPSRRGLRWVGARLREIPRRRKTLITNLRPASVLHVRSGLGVCEDKTDFYLHGAPEQQKLHITSS</sequence>
<accession>A0A8X6LXT6</accession>
<name>A0A8X6LXT6_TRICU</name>